<comment type="caution">
    <text evidence="2">The sequence shown here is derived from an EMBL/GenBank/DDBJ whole genome shotgun (WGS) entry which is preliminary data.</text>
</comment>
<keyword evidence="3" id="KW-1185">Reference proteome</keyword>
<sequence>MPAMAKARSNARQIASPCRGMRRTFAERLQEILESLHSTLRAMTPPQRERSLRNLFSQPQRLRLEMYMQGLVSSKPKAEAEATPKMPRQTSSRGLLPKSRTMRTTVTTRAEVPALVVNPQKNGRYFRAQVAFRGLRLVSRSLRSMESILPFCKCLSQVKERLEAQVAEGPIKDFAEAFIQVLRATLKTCDISADDAGIRLYISFRPGGSAPLTSRAYDAANEADLRRGLCAWERIRGDDWKVFLEE</sequence>
<proteinExistence type="predicted"/>
<feature type="region of interest" description="Disordered" evidence="1">
    <location>
        <begin position="75"/>
        <end position="94"/>
    </location>
</feature>
<evidence type="ECO:0000313" key="3">
    <source>
        <dbReference type="Proteomes" id="UP001642464"/>
    </source>
</evidence>
<organism evidence="2 3">
    <name type="scientific">Durusdinium trenchii</name>
    <dbReference type="NCBI Taxonomy" id="1381693"/>
    <lineage>
        <taxon>Eukaryota</taxon>
        <taxon>Sar</taxon>
        <taxon>Alveolata</taxon>
        <taxon>Dinophyceae</taxon>
        <taxon>Suessiales</taxon>
        <taxon>Symbiodiniaceae</taxon>
        <taxon>Durusdinium</taxon>
    </lineage>
</organism>
<dbReference type="Proteomes" id="UP001642464">
    <property type="component" value="Unassembled WGS sequence"/>
</dbReference>
<dbReference type="EMBL" id="CAXAMM010044339">
    <property type="protein sequence ID" value="CAK9114268.1"/>
    <property type="molecule type" value="Genomic_DNA"/>
</dbReference>
<reference evidence="2 3" key="1">
    <citation type="submission" date="2024-02" db="EMBL/GenBank/DDBJ databases">
        <authorList>
            <person name="Chen Y."/>
            <person name="Shah S."/>
            <person name="Dougan E. K."/>
            <person name="Thang M."/>
            <person name="Chan C."/>
        </authorList>
    </citation>
    <scope>NUCLEOTIDE SEQUENCE [LARGE SCALE GENOMIC DNA]</scope>
</reference>
<evidence type="ECO:0000256" key="1">
    <source>
        <dbReference type="SAM" id="MobiDB-lite"/>
    </source>
</evidence>
<gene>
    <name evidence="2" type="ORF">SCF082_LOCUS52941</name>
</gene>
<evidence type="ECO:0000313" key="2">
    <source>
        <dbReference type="EMBL" id="CAK9114268.1"/>
    </source>
</evidence>
<name>A0ABP0SPC9_9DINO</name>
<accession>A0ABP0SPC9</accession>
<protein>
    <submittedName>
        <fullName evidence="2">Uncharacterized protein</fullName>
    </submittedName>
</protein>